<evidence type="ECO:0000313" key="3">
    <source>
        <dbReference type="EMBL" id="MDU0372290.1"/>
    </source>
</evidence>
<dbReference type="Pfam" id="PF00072">
    <property type="entry name" value="Response_reg"/>
    <property type="match status" value="1"/>
</dbReference>
<dbReference type="SMART" id="SM00448">
    <property type="entry name" value="REC"/>
    <property type="match status" value="1"/>
</dbReference>
<gene>
    <name evidence="3" type="ORF">ROI90_17920</name>
</gene>
<dbReference type="PANTHER" id="PTHR44520:SF2">
    <property type="entry name" value="RESPONSE REGULATOR RCP1"/>
    <property type="match status" value="1"/>
</dbReference>
<keyword evidence="1" id="KW-0597">Phosphoprotein</keyword>
<comment type="caution">
    <text evidence="3">The sequence shown here is derived from an EMBL/GenBank/DDBJ whole genome shotgun (WGS) entry which is preliminary data.</text>
</comment>
<dbReference type="Gene3D" id="3.40.50.2300">
    <property type="match status" value="1"/>
</dbReference>
<dbReference type="CDD" id="cd17546">
    <property type="entry name" value="REC_hyHK_CKI1_RcsC-like"/>
    <property type="match status" value="1"/>
</dbReference>
<dbReference type="PANTHER" id="PTHR44520">
    <property type="entry name" value="RESPONSE REGULATOR RCP1-RELATED"/>
    <property type="match status" value="1"/>
</dbReference>
<name>A0ABU3TLR2_9BACT</name>
<sequence length="138" mass="15246">MLPLKSVLLVDDDSTTNYLNKILLNRLGVTQQLLVAENGREALDTLAEVCGVPTPNCPSLILLDINMPVMSGIEFLEAYQKLTWPQRQPIVIVLLTTSVNPQDLARVQELPIAGTLTKPLTEAKMRDLLQTHFPSVAE</sequence>
<feature type="domain" description="Response regulatory" evidence="2">
    <location>
        <begin position="6"/>
        <end position="133"/>
    </location>
</feature>
<dbReference type="InterPro" id="IPR001789">
    <property type="entry name" value="Sig_transdc_resp-reg_receiver"/>
</dbReference>
<accession>A0ABU3TLR2</accession>
<dbReference type="EMBL" id="JAWDJT010000014">
    <property type="protein sequence ID" value="MDU0372290.1"/>
    <property type="molecule type" value="Genomic_DNA"/>
</dbReference>
<dbReference type="Proteomes" id="UP001250698">
    <property type="component" value="Unassembled WGS sequence"/>
</dbReference>
<dbReference type="PROSITE" id="PS50110">
    <property type="entry name" value="RESPONSE_REGULATORY"/>
    <property type="match status" value="1"/>
</dbReference>
<keyword evidence="4" id="KW-1185">Reference proteome</keyword>
<evidence type="ECO:0000259" key="2">
    <source>
        <dbReference type="PROSITE" id="PS50110"/>
    </source>
</evidence>
<dbReference type="InterPro" id="IPR052893">
    <property type="entry name" value="TCS_response_regulator"/>
</dbReference>
<dbReference type="RefSeq" id="WP_243520559.1">
    <property type="nucleotide sequence ID" value="NZ_JAWDJT010000014.1"/>
</dbReference>
<evidence type="ECO:0000313" key="4">
    <source>
        <dbReference type="Proteomes" id="UP001250698"/>
    </source>
</evidence>
<proteinExistence type="predicted"/>
<organism evidence="3 4">
    <name type="scientific">Hymenobacter endophyticus</name>
    <dbReference type="NCBI Taxonomy" id="3076335"/>
    <lineage>
        <taxon>Bacteria</taxon>
        <taxon>Pseudomonadati</taxon>
        <taxon>Bacteroidota</taxon>
        <taxon>Cytophagia</taxon>
        <taxon>Cytophagales</taxon>
        <taxon>Hymenobacteraceae</taxon>
        <taxon>Hymenobacter</taxon>
    </lineage>
</organism>
<feature type="modified residue" description="4-aspartylphosphate" evidence="1">
    <location>
        <position position="64"/>
    </location>
</feature>
<reference evidence="3 4" key="1">
    <citation type="submission" date="2023-10" db="EMBL/GenBank/DDBJ databases">
        <title>Hymenobacter endophyticus sp. nov., an isolate from the leaf tissues of wheat.</title>
        <authorList>
            <person name="Dai Y."/>
        </authorList>
    </citation>
    <scope>NUCLEOTIDE SEQUENCE [LARGE SCALE GENOMIC DNA]</scope>
    <source>
        <strain evidence="3 4">ZK17L-C2</strain>
    </source>
</reference>
<evidence type="ECO:0000256" key="1">
    <source>
        <dbReference type="PROSITE-ProRule" id="PRU00169"/>
    </source>
</evidence>
<dbReference type="InterPro" id="IPR011006">
    <property type="entry name" value="CheY-like_superfamily"/>
</dbReference>
<protein>
    <submittedName>
        <fullName evidence="3">Response regulator</fullName>
    </submittedName>
</protein>
<dbReference type="SUPFAM" id="SSF52172">
    <property type="entry name" value="CheY-like"/>
    <property type="match status" value="1"/>
</dbReference>